<gene>
    <name evidence="2" type="ORF">A2Y85_01700</name>
</gene>
<name>A0A1F4U201_UNCW3</name>
<dbReference type="EMBL" id="MEUM01000161">
    <property type="protein sequence ID" value="OGC38899.1"/>
    <property type="molecule type" value="Genomic_DNA"/>
</dbReference>
<protein>
    <submittedName>
        <fullName evidence="2">Uncharacterized protein</fullName>
    </submittedName>
</protein>
<evidence type="ECO:0000313" key="3">
    <source>
        <dbReference type="Proteomes" id="UP000177025"/>
    </source>
</evidence>
<feature type="signal peptide" evidence="1">
    <location>
        <begin position="1"/>
        <end position="21"/>
    </location>
</feature>
<organism evidence="2 3">
    <name type="scientific">candidate division WOR-3 bacterium RBG_13_43_14</name>
    <dbReference type="NCBI Taxonomy" id="1802590"/>
    <lineage>
        <taxon>Bacteria</taxon>
        <taxon>Bacteria division WOR-3</taxon>
    </lineage>
</organism>
<comment type="caution">
    <text evidence="2">The sequence shown here is derived from an EMBL/GenBank/DDBJ whole genome shotgun (WGS) entry which is preliminary data.</text>
</comment>
<keyword evidence="1" id="KW-0732">Signal</keyword>
<evidence type="ECO:0000313" key="2">
    <source>
        <dbReference type="EMBL" id="OGC38899.1"/>
    </source>
</evidence>
<accession>A0A1F4U201</accession>
<reference evidence="2 3" key="1">
    <citation type="journal article" date="2016" name="Nat. Commun.">
        <title>Thousands of microbial genomes shed light on interconnected biogeochemical processes in an aquifer system.</title>
        <authorList>
            <person name="Anantharaman K."/>
            <person name="Brown C.T."/>
            <person name="Hug L.A."/>
            <person name="Sharon I."/>
            <person name="Castelle C.J."/>
            <person name="Probst A.J."/>
            <person name="Thomas B.C."/>
            <person name="Singh A."/>
            <person name="Wilkins M.J."/>
            <person name="Karaoz U."/>
            <person name="Brodie E.L."/>
            <person name="Williams K.H."/>
            <person name="Hubbard S.S."/>
            <person name="Banfield J.F."/>
        </authorList>
    </citation>
    <scope>NUCLEOTIDE SEQUENCE [LARGE SCALE GENOMIC DNA]</scope>
</reference>
<dbReference type="AlphaFoldDB" id="A0A1F4U201"/>
<proteinExistence type="predicted"/>
<dbReference type="Proteomes" id="UP000177025">
    <property type="component" value="Unassembled WGS sequence"/>
</dbReference>
<dbReference type="PROSITE" id="PS51257">
    <property type="entry name" value="PROKAR_LIPOPROTEIN"/>
    <property type="match status" value="1"/>
</dbReference>
<sequence length="146" mass="15486">MKKAWLLICVLLFAVLMVSCGGDEPEPPPTTGTVSGTIALQAGVSGDLNNTRVAIYSSYDDWANDRVLKYIAASGSGSSATFSITTVTPGTYYLDAWKDVDNSGTWNTDDLFGVYGTTQWPTPTLSPFSVAAGETFTANVTMIVLP</sequence>
<feature type="chain" id="PRO_5009514704" evidence="1">
    <location>
        <begin position="22"/>
        <end position="146"/>
    </location>
</feature>
<evidence type="ECO:0000256" key="1">
    <source>
        <dbReference type="SAM" id="SignalP"/>
    </source>
</evidence>